<keyword evidence="1" id="KW-0812">Transmembrane</keyword>
<feature type="transmembrane region" description="Helical" evidence="1">
    <location>
        <begin position="81"/>
        <end position="100"/>
    </location>
</feature>
<organism evidence="3 4">
    <name type="scientific">Kitasatospora terrestris</name>
    <dbReference type="NCBI Taxonomy" id="258051"/>
    <lineage>
        <taxon>Bacteria</taxon>
        <taxon>Bacillati</taxon>
        <taxon>Actinomycetota</taxon>
        <taxon>Actinomycetes</taxon>
        <taxon>Kitasatosporales</taxon>
        <taxon>Streptomycetaceae</taxon>
        <taxon>Kitasatospora</taxon>
    </lineage>
</organism>
<name>A0ABP9EUK7_9ACTN</name>
<evidence type="ECO:0000313" key="4">
    <source>
        <dbReference type="Proteomes" id="UP001501752"/>
    </source>
</evidence>
<reference evidence="4" key="2">
    <citation type="journal article" date="2019" name="Int. J. Syst. Evol. Microbiol.">
        <title>The Global Catalogue of Microorganisms (GCM) 10K type strain sequencing project: providing services to taxonomists for standard genome sequencing and annotation.</title>
        <authorList>
            <consortium name="The Broad Institute Genomics Platform"/>
            <consortium name="The Broad Institute Genome Sequencing Center for Infectious Disease"/>
            <person name="Wu L."/>
            <person name="Ma J."/>
        </authorList>
    </citation>
    <scope>NUCLEOTIDE SEQUENCE [LARGE SCALE GENOMIC DNA]</scope>
    <source>
        <strain evidence="4">JCM 13006</strain>
    </source>
</reference>
<sequence length="180" mass="18986">MTVSEQCPQCGGTDSTLRARQAYEGDPPAVEVAPPAAPPVTEIATAEPRWNPATRTVALIVGGYLAVALVAVLVADATGVGVGAVLAGVPLPGLGFWVVLHLARGRDPLPAANAEQVSFHKVIWTRRMQVWEHAWFCSACRVAFWPAGALKPTFPASPAVPPHEFPLMVATMADRAYAQA</sequence>
<keyword evidence="1" id="KW-0472">Membrane</keyword>
<keyword evidence="4" id="KW-1185">Reference proteome</keyword>
<dbReference type="EMBL" id="BAABIS010000001">
    <property type="protein sequence ID" value="GAA4885817.1"/>
    <property type="molecule type" value="Genomic_DNA"/>
</dbReference>
<evidence type="ECO:0000313" key="2">
    <source>
        <dbReference type="EMBL" id="GAA4830270.1"/>
    </source>
</evidence>
<evidence type="ECO:0000256" key="1">
    <source>
        <dbReference type="SAM" id="Phobius"/>
    </source>
</evidence>
<protein>
    <submittedName>
        <fullName evidence="3">Uncharacterized protein</fullName>
    </submittedName>
</protein>
<feature type="transmembrane region" description="Helical" evidence="1">
    <location>
        <begin position="57"/>
        <end position="75"/>
    </location>
</feature>
<comment type="caution">
    <text evidence="3">The sequence shown here is derived from an EMBL/GenBank/DDBJ whole genome shotgun (WGS) entry which is preliminary data.</text>
</comment>
<reference evidence="3" key="1">
    <citation type="journal article" date="2014" name="Int. J. Syst. Evol. Microbiol.">
        <title>Complete genome of a new Firmicutes species belonging to the dominant human colonic microbiota ('Ruminococcus bicirculans') reveals two chromosomes and a selective capacity to utilize plant glucans.</title>
        <authorList>
            <consortium name="NISC Comparative Sequencing Program"/>
            <person name="Wegmann U."/>
            <person name="Louis P."/>
            <person name="Goesmann A."/>
            <person name="Henrissat B."/>
            <person name="Duncan S.H."/>
            <person name="Flint H.J."/>
        </authorList>
    </citation>
    <scope>NUCLEOTIDE SEQUENCE</scope>
    <source>
        <strain evidence="3">JCM 13006</strain>
    </source>
</reference>
<dbReference type="Proteomes" id="UP001501752">
    <property type="component" value="Unassembled WGS sequence"/>
</dbReference>
<gene>
    <name evidence="2" type="ORF">GCM10023235_00260</name>
    <name evidence="3" type="ORF">GCM10023235_78650</name>
</gene>
<dbReference type="EMBL" id="BAABIS010000001">
    <property type="protein sequence ID" value="GAA4830270.1"/>
    <property type="molecule type" value="Genomic_DNA"/>
</dbReference>
<reference evidence="3" key="3">
    <citation type="submission" date="2023-12" db="EMBL/GenBank/DDBJ databases">
        <authorList>
            <person name="Sun Q."/>
            <person name="Inoue M."/>
        </authorList>
    </citation>
    <scope>NUCLEOTIDE SEQUENCE</scope>
    <source>
        <strain evidence="3">JCM 13006</strain>
    </source>
</reference>
<keyword evidence="1" id="KW-1133">Transmembrane helix</keyword>
<evidence type="ECO:0000313" key="3">
    <source>
        <dbReference type="EMBL" id="GAA4885817.1"/>
    </source>
</evidence>
<proteinExistence type="predicted"/>
<accession>A0ABP9EUK7</accession>